<feature type="compositionally biased region" description="Polar residues" evidence="1">
    <location>
        <begin position="1293"/>
        <end position="1320"/>
    </location>
</feature>
<feature type="compositionally biased region" description="Polar residues" evidence="1">
    <location>
        <begin position="1518"/>
        <end position="1527"/>
    </location>
</feature>
<feature type="compositionally biased region" description="Acidic residues" evidence="1">
    <location>
        <begin position="726"/>
        <end position="739"/>
    </location>
</feature>
<feature type="compositionally biased region" description="Basic residues" evidence="1">
    <location>
        <begin position="253"/>
        <end position="262"/>
    </location>
</feature>
<dbReference type="InterPro" id="IPR003117">
    <property type="entry name" value="cAMP_dep_PK_reg_su_I/II_a/b"/>
</dbReference>
<dbReference type="SUPFAM" id="SSF47391">
    <property type="entry name" value="Dimerization-anchoring domain of cAMP-dependent PK regulatory subunit"/>
    <property type="match status" value="1"/>
</dbReference>
<dbReference type="EMBL" id="KK107139">
    <property type="protein sequence ID" value="EZA57871.1"/>
    <property type="molecule type" value="Genomic_DNA"/>
</dbReference>
<feature type="compositionally biased region" description="Low complexity" evidence="1">
    <location>
        <begin position="1281"/>
        <end position="1292"/>
    </location>
</feature>
<feature type="compositionally biased region" description="Basic and acidic residues" evidence="1">
    <location>
        <begin position="1634"/>
        <end position="1687"/>
    </location>
</feature>
<dbReference type="Gene3D" id="1.20.890.10">
    <property type="entry name" value="cAMP-dependent protein kinase regulatory subunit, dimerization-anchoring domain"/>
    <property type="match status" value="1"/>
</dbReference>
<dbReference type="Proteomes" id="UP000053097">
    <property type="component" value="Unassembled WGS sequence"/>
</dbReference>
<accession>A0A026WQ96</accession>
<feature type="region of interest" description="Disordered" evidence="1">
    <location>
        <begin position="1173"/>
        <end position="1207"/>
    </location>
</feature>
<feature type="compositionally biased region" description="Acidic residues" evidence="1">
    <location>
        <begin position="1225"/>
        <end position="1234"/>
    </location>
</feature>
<feature type="region of interest" description="Disordered" evidence="1">
    <location>
        <begin position="1940"/>
        <end position="1969"/>
    </location>
</feature>
<feature type="compositionally biased region" description="Basic residues" evidence="1">
    <location>
        <begin position="452"/>
        <end position="465"/>
    </location>
</feature>
<feature type="compositionally biased region" description="Basic and acidic residues" evidence="1">
    <location>
        <begin position="934"/>
        <end position="947"/>
    </location>
</feature>
<proteinExistence type="predicted"/>
<feature type="region of interest" description="Disordered" evidence="1">
    <location>
        <begin position="118"/>
        <end position="167"/>
    </location>
</feature>
<feature type="compositionally biased region" description="Basic and acidic residues" evidence="1">
    <location>
        <begin position="263"/>
        <end position="289"/>
    </location>
</feature>
<feature type="compositionally biased region" description="Basic and acidic residues" evidence="1">
    <location>
        <begin position="1942"/>
        <end position="1969"/>
    </location>
</feature>
<feature type="compositionally biased region" description="Low complexity" evidence="1">
    <location>
        <begin position="241"/>
        <end position="252"/>
    </location>
</feature>
<evidence type="ECO:0000313" key="4">
    <source>
        <dbReference type="Proteomes" id="UP000053097"/>
    </source>
</evidence>
<evidence type="ECO:0000256" key="1">
    <source>
        <dbReference type="SAM" id="MobiDB-lite"/>
    </source>
</evidence>
<feature type="compositionally biased region" description="Basic and acidic residues" evidence="1">
    <location>
        <begin position="1349"/>
        <end position="1360"/>
    </location>
</feature>
<feature type="region of interest" description="Disordered" evidence="1">
    <location>
        <begin position="986"/>
        <end position="1053"/>
    </location>
</feature>
<feature type="compositionally biased region" description="Basic and acidic residues" evidence="1">
    <location>
        <begin position="1037"/>
        <end position="1046"/>
    </location>
</feature>
<feature type="domain" description="RIIa" evidence="2">
    <location>
        <begin position="27"/>
        <end position="64"/>
    </location>
</feature>
<feature type="compositionally biased region" description="Basic and acidic residues" evidence="1">
    <location>
        <begin position="394"/>
        <end position="408"/>
    </location>
</feature>
<feature type="region of interest" description="Disordered" evidence="1">
    <location>
        <begin position="1858"/>
        <end position="1887"/>
    </location>
</feature>
<feature type="compositionally biased region" description="Basic and acidic residues" evidence="1">
    <location>
        <begin position="869"/>
        <end position="886"/>
    </location>
</feature>
<reference evidence="3 4" key="1">
    <citation type="journal article" date="2014" name="Curr. Biol.">
        <title>The genome of the clonal raider ant Cerapachys biroi.</title>
        <authorList>
            <person name="Oxley P.R."/>
            <person name="Ji L."/>
            <person name="Fetter-Pruneda I."/>
            <person name="McKenzie S.K."/>
            <person name="Li C."/>
            <person name="Hu H."/>
            <person name="Zhang G."/>
            <person name="Kronauer D.J."/>
        </authorList>
    </citation>
    <scope>NUCLEOTIDE SEQUENCE [LARGE SCALE GENOMIC DNA]</scope>
</reference>
<keyword evidence="4" id="KW-1185">Reference proteome</keyword>
<gene>
    <name evidence="3" type="ORF">X777_00973</name>
</gene>
<evidence type="ECO:0000313" key="3">
    <source>
        <dbReference type="EMBL" id="EZA57871.1"/>
    </source>
</evidence>
<dbReference type="CDD" id="cd12100">
    <property type="entry name" value="DD_CABYR_SP17"/>
    <property type="match status" value="1"/>
</dbReference>
<dbReference type="PROSITE" id="PS50096">
    <property type="entry name" value="IQ"/>
    <property type="match status" value="1"/>
</dbReference>
<organism evidence="3 4">
    <name type="scientific">Ooceraea biroi</name>
    <name type="common">Clonal raider ant</name>
    <name type="synonym">Cerapachys biroi</name>
    <dbReference type="NCBI Taxonomy" id="2015173"/>
    <lineage>
        <taxon>Eukaryota</taxon>
        <taxon>Metazoa</taxon>
        <taxon>Ecdysozoa</taxon>
        <taxon>Arthropoda</taxon>
        <taxon>Hexapoda</taxon>
        <taxon>Insecta</taxon>
        <taxon>Pterygota</taxon>
        <taxon>Neoptera</taxon>
        <taxon>Endopterygota</taxon>
        <taxon>Hymenoptera</taxon>
        <taxon>Apocrita</taxon>
        <taxon>Aculeata</taxon>
        <taxon>Formicoidea</taxon>
        <taxon>Formicidae</taxon>
        <taxon>Dorylinae</taxon>
        <taxon>Ooceraea</taxon>
    </lineage>
</organism>
<feature type="compositionally biased region" description="Polar residues" evidence="1">
    <location>
        <begin position="551"/>
        <end position="560"/>
    </location>
</feature>
<feature type="compositionally biased region" description="Basic and acidic residues" evidence="1">
    <location>
        <begin position="1737"/>
        <end position="1758"/>
    </location>
</feature>
<feature type="compositionally biased region" description="Polar residues" evidence="1">
    <location>
        <begin position="1331"/>
        <end position="1348"/>
    </location>
</feature>
<feature type="compositionally biased region" description="Basic and acidic residues" evidence="1">
    <location>
        <begin position="196"/>
        <end position="234"/>
    </location>
</feature>
<evidence type="ECO:0000259" key="2">
    <source>
        <dbReference type="SMART" id="SM00394"/>
    </source>
</evidence>
<feature type="compositionally biased region" description="Low complexity" evidence="1">
    <location>
        <begin position="847"/>
        <end position="859"/>
    </location>
</feature>
<feature type="compositionally biased region" description="Basic and acidic residues" evidence="1">
    <location>
        <begin position="1490"/>
        <end position="1504"/>
    </location>
</feature>
<feature type="region of interest" description="Disordered" evidence="1">
    <location>
        <begin position="934"/>
        <end position="958"/>
    </location>
</feature>
<dbReference type="OMA" id="RGMQDRK"/>
<feature type="region of interest" description="Disordered" evidence="1">
    <location>
        <begin position="196"/>
        <end position="325"/>
    </location>
</feature>
<sequence>MLSPTPAIDRSSLHPGTGYLIAPRVPRGLAAVVEGLTREVLRHRPEDIYVFAAHHFEKLLKLREQYHAEEYSDRELSHEFNREFNLWSTKNAETRDVRKSSNGGWSLEKEIEILEGHRKVSADVEESPEDVSTDKEPRKVSKQASSKVPTATKRVSRRSKAKEMTSDARATKIISQMPGLHGPSKNIQAKDIKQELRKNKLSGEKGKTVDGADKAIRGERRSRTRISKSDKGPEEEVECPTTTAVTTTTSKTSSRRPLKKVRRIETESETETERETKARFEKGYERSNIKSENISRNAIARTGSRERRPEAQLSEHSSGRKVSSRALSMDRIRAYVLRKFASTASLEVLRSPTYVEQVQEVIDRAAPIIKEKLEEIRRPRGKRSRSVDLGWNDESFRQRMREDKKRDNGDEEEESRERRNGSEREIDSAEQEETENSLGRNGTILKKEEKKQRRRSVGSGKRSKKREGDGSADLDVADDSSKHDGKSEHESDESRDTLEARLTATQNILEGIAKSTSELGGICRIESGEPLESEATDHANVVSLPIVRPPSSKNSKSTIKNGADSLTLPPISPEAPKSAKKKDELSLPVLPANGNHSAVKSQEQDASKDVEEASTMRDITSDIEDIAILPEDDHVIPDIDQGPESEDLIPDIRTFVNEEKDERDENINELLREDTSEKHAERRESVEEFKELEELVRERGRVEEVFKDSLNVTPEIVDVPPRPDSLEPEDEVKLEDDGLDPARDNRFDGLKDKLMEIEMAEKSIEKVLAGQQIATCDGGETTSQAEKSITDAEINEAGMLADEVEETVREIKKSIDKAEISMNKEEKKDNDKENTESTSEAEKIENVVEVSNETESVSTKAEKSINLVKEMKNKTESLTKETENSKKSMNGTEKSTSETKRTKNGMEILETEIDTVVNQTDTSTKIMEEAIEAVETKKSTDENERSINGKSPNNDIEELVVKVHVGDAQSVNVKLQDKDDQITEAVISETQNDSDATESKSKAEVTNESSEIIVPENVVAKAETSRKNSLDEGSVGETRKKREADKSPTTSPLSAEIPFAYILSEGSPCEIPDSVTTVIIPDRPYLSPVTLEDESHPLGPINKKEDLIIRSDVAKEDEKQGKGRNEYEMEAFGEYIPPETTSLPVDIDFVRGAKGAKLGQDVVVVHQDLDKIKEEGEEEEEEKKERIEKGEINISEEKDDDKQKVVQGEETIKLSGMLENIVEHEENEESDAETNTELKGAKQIVSVDVHTYESLPDTTEVIDTGMTDNGRADVVMEPRSTLETSSEESGSTQDNHTTTSSDVKESTASNQSGEIESSSLGRPVVPELNLDSLQDNTVSSFKMTANGTTKEDNGSPRESDTMTSLIEPLTSDERLMNRPSLVDNEEEVPVEQLTEDLSIDLRSAPEADQLYQAEHAEYEWLEKDPLSSETILDDEAKSQEDSIGLLTLPDDIVQIGPLLQEKEEEEKLSSEEEIARELIGSLNEEMELRAKELDSKEESKDSGESVRSNLAVDDKASQVLSVPSTSVDELKQKERKSSSEEFKELNNEIEKSKTEVVDKVSHITDISQIDKNKEDTETEKSKLVEEREETTQVAPLAQFEQDELLEPSSRPGTANKKITVESKPNTIDTDFSDNQEKHENKKTSVEEVLQKGKESIDEAEDSSKKQEENEQGKIPEECKQEKLKMQEENGGNLQLQEEMVDTKTMASEITESKKDSINETKNDKKHDENDQTNQDKSISEKEVKNEKETVEEKTKDLSAEGESFEESIPSAISEQSMKDHPHGYWTAETKSSTVETVIETVSPNTSTDKEVKAVAESEIIEDESHSTKKDDFYWAVVKIQACIRGFLARRRMQKDICPKPVSDSVPSAQKTATASTIPQDTPNLRETRRLRREEALRNTTLSLENAFAIGRLQHTSEFHDSVPLPLFDVTNGEVNSILLKESTSKEEDVEQDKQSDAAKPDTNETDSVHDNEHARNFQKSFTNHSAFPIVMHLMTDTSRNGHFRINQSYDPDFNPSVGETKPVQQAMDILMLGYPRDDDNRYLNFITSVEDLGNMDSLPLDDAVKTSKSTEDAYPSMISSEGSIREPLALPGTPQSIVIEEVTSLDGTVPFVEDEKDDLGMLPSTLDIIGDRKHIDEGVDRQKLRKTPTTVGDDNLESSKKLICMPRRVRDVEDLLCLSIVRNT</sequence>
<dbReference type="Pfam" id="PF02197">
    <property type="entry name" value="RIIa"/>
    <property type="match status" value="1"/>
</dbReference>
<feature type="compositionally biased region" description="Basic and acidic residues" evidence="1">
    <location>
        <begin position="415"/>
        <end position="427"/>
    </location>
</feature>
<dbReference type="OrthoDB" id="6161835at2759"/>
<feature type="region of interest" description="Disordered" evidence="1">
    <location>
        <begin position="715"/>
        <end position="746"/>
    </location>
</feature>
<feature type="compositionally biased region" description="Basic and acidic residues" evidence="1">
    <location>
        <begin position="602"/>
        <end position="615"/>
    </location>
</feature>
<name>A0A026WQ96_OOCBI</name>
<feature type="compositionally biased region" description="Polar residues" evidence="1">
    <location>
        <begin position="1864"/>
        <end position="1882"/>
    </location>
</feature>
<dbReference type="InterPro" id="IPR047579">
    <property type="entry name" value="DD_CABYR_SP17"/>
</dbReference>
<feature type="region of interest" description="Disordered" evidence="1">
    <location>
        <begin position="1219"/>
        <end position="1388"/>
    </location>
</feature>
<feature type="compositionally biased region" description="Basic and acidic residues" evidence="1">
    <location>
        <begin position="1528"/>
        <end position="1585"/>
    </location>
</feature>
<feature type="compositionally biased region" description="Basic and acidic residues" evidence="1">
    <location>
        <begin position="479"/>
        <end position="499"/>
    </location>
</feature>
<feature type="region of interest" description="Disordered" evidence="1">
    <location>
        <begin position="815"/>
        <end position="911"/>
    </location>
</feature>
<feature type="region of interest" description="Disordered" evidence="1">
    <location>
        <begin position="543"/>
        <end position="648"/>
    </location>
</feature>
<feature type="region of interest" description="Disordered" evidence="1">
    <location>
        <begin position="1490"/>
        <end position="1783"/>
    </location>
</feature>
<feature type="compositionally biased region" description="Basic and acidic residues" evidence="1">
    <location>
        <begin position="815"/>
        <end position="846"/>
    </location>
</feature>
<protein>
    <submittedName>
        <fullName evidence="3">Sperm surface protein Sp17</fullName>
    </submittedName>
</protein>
<dbReference type="SMART" id="SM00394">
    <property type="entry name" value="RIIa"/>
    <property type="match status" value="1"/>
</dbReference>
<feature type="compositionally biased region" description="Basic and acidic residues" evidence="1">
    <location>
        <begin position="1710"/>
        <end position="1729"/>
    </location>
</feature>
<feature type="region of interest" description="Disordered" evidence="1">
    <location>
        <begin position="378"/>
        <end position="502"/>
    </location>
</feature>